<accession>A0A9D2SBW4</accession>
<feature type="non-terminal residue" evidence="1">
    <location>
        <position position="1"/>
    </location>
</feature>
<name>A0A9D2SBW4_9FIRM</name>
<gene>
    <name evidence="1" type="ORF">H9712_09135</name>
</gene>
<protein>
    <submittedName>
        <fullName evidence="1">Uncharacterized protein</fullName>
    </submittedName>
</protein>
<reference evidence="1" key="2">
    <citation type="submission" date="2021-04" db="EMBL/GenBank/DDBJ databases">
        <authorList>
            <person name="Gilroy R."/>
        </authorList>
    </citation>
    <scope>NUCLEOTIDE SEQUENCE</scope>
    <source>
        <strain evidence="1">CHK192-8294</strain>
    </source>
</reference>
<evidence type="ECO:0000313" key="2">
    <source>
        <dbReference type="Proteomes" id="UP000823921"/>
    </source>
</evidence>
<sequence length="65" mass="7408">VYSSASSVCHFEFGVSVQQKKPACQALKKTLSVSSKKCWKFLLFFPLTNKKAAAGHRTRRLELYR</sequence>
<proteinExistence type="predicted"/>
<reference evidence="1" key="1">
    <citation type="journal article" date="2021" name="PeerJ">
        <title>Extensive microbial diversity within the chicken gut microbiome revealed by metagenomics and culture.</title>
        <authorList>
            <person name="Gilroy R."/>
            <person name="Ravi A."/>
            <person name="Getino M."/>
            <person name="Pursley I."/>
            <person name="Horton D.L."/>
            <person name="Alikhan N.F."/>
            <person name="Baker D."/>
            <person name="Gharbi K."/>
            <person name="Hall N."/>
            <person name="Watson M."/>
            <person name="Adriaenssens E.M."/>
            <person name="Foster-Nyarko E."/>
            <person name="Jarju S."/>
            <person name="Secka A."/>
            <person name="Antonio M."/>
            <person name="Oren A."/>
            <person name="Chaudhuri R.R."/>
            <person name="La Ragione R."/>
            <person name="Hildebrand F."/>
            <person name="Pallen M.J."/>
        </authorList>
    </citation>
    <scope>NUCLEOTIDE SEQUENCE</scope>
    <source>
        <strain evidence="1">CHK192-8294</strain>
    </source>
</reference>
<dbReference type="EMBL" id="DWXO01000086">
    <property type="protein sequence ID" value="HJB81139.1"/>
    <property type="molecule type" value="Genomic_DNA"/>
</dbReference>
<dbReference type="Proteomes" id="UP000823921">
    <property type="component" value="Unassembled WGS sequence"/>
</dbReference>
<evidence type="ECO:0000313" key="1">
    <source>
        <dbReference type="EMBL" id="HJB81139.1"/>
    </source>
</evidence>
<comment type="caution">
    <text evidence="1">The sequence shown here is derived from an EMBL/GenBank/DDBJ whole genome shotgun (WGS) entry which is preliminary data.</text>
</comment>
<dbReference type="AlphaFoldDB" id="A0A9D2SBW4"/>
<organism evidence="1 2">
    <name type="scientific">Candidatus Flavonifractor intestinigallinarum</name>
    <dbReference type="NCBI Taxonomy" id="2838586"/>
    <lineage>
        <taxon>Bacteria</taxon>
        <taxon>Bacillati</taxon>
        <taxon>Bacillota</taxon>
        <taxon>Clostridia</taxon>
        <taxon>Eubacteriales</taxon>
        <taxon>Oscillospiraceae</taxon>
        <taxon>Flavonifractor</taxon>
    </lineage>
</organism>